<feature type="domain" description="EamA" evidence="2">
    <location>
        <begin position="149"/>
        <end position="278"/>
    </location>
</feature>
<evidence type="ECO:0000259" key="2">
    <source>
        <dbReference type="Pfam" id="PF00892"/>
    </source>
</evidence>
<feature type="transmembrane region" description="Helical" evidence="1">
    <location>
        <begin position="180"/>
        <end position="202"/>
    </location>
</feature>
<feature type="transmembrane region" description="Helical" evidence="1">
    <location>
        <begin position="208"/>
        <end position="229"/>
    </location>
</feature>
<evidence type="ECO:0000313" key="4">
    <source>
        <dbReference type="Proteomes" id="UP000197065"/>
    </source>
</evidence>
<dbReference type="SUPFAM" id="SSF103481">
    <property type="entry name" value="Multidrug resistance efflux transporter EmrE"/>
    <property type="match status" value="2"/>
</dbReference>
<feature type="transmembrane region" description="Helical" evidence="1">
    <location>
        <begin position="150"/>
        <end position="168"/>
    </location>
</feature>
<dbReference type="InterPro" id="IPR000620">
    <property type="entry name" value="EamA_dom"/>
</dbReference>
<feature type="transmembrane region" description="Helical" evidence="1">
    <location>
        <begin position="74"/>
        <end position="93"/>
    </location>
</feature>
<keyword evidence="1" id="KW-0472">Membrane</keyword>
<dbReference type="EMBL" id="FYEH01000019">
    <property type="protein sequence ID" value="SNB78729.1"/>
    <property type="molecule type" value="Genomic_DNA"/>
</dbReference>
<evidence type="ECO:0000313" key="3">
    <source>
        <dbReference type="EMBL" id="SNB78729.1"/>
    </source>
</evidence>
<feature type="transmembrane region" description="Helical" evidence="1">
    <location>
        <begin position="236"/>
        <end position="256"/>
    </location>
</feature>
<feature type="transmembrane region" description="Helical" evidence="1">
    <location>
        <begin position="126"/>
        <end position="144"/>
    </location>
</feature>
<dbReference type="Proteomes" id="UP000197065">
    <property type="component" value="Unassembled WGS sequence"/>
</dbReference>
<dbReference type="OrthoDB" id="9812899at2"/>
<accession>A0A212S0X0</accession>
<keyword evidence="1" id="KW-1133">Transmembrane helix</keyword>
<evidence type="ECO:0000256" key="1">
    <source>
        <dbReference type="SAM" id="Phobius"/>
    </source>
</evidence>
<dbReference type="PANTHER" id="PTHR22911">
    <property type="entry name" value="ACYL-MALONYL CONDENSING ENZYME-RELATED"/>
    <property type="match status" value="1"/>
</dbReference>
<dbReference type="PANTHER" id="PTHR22911:SF135">
    <property type="entry name" value="BLR4310 PROTEIN"/>
    <property type="match status" value="1"/>
</dbReference>
<feature type="transmembrane region" description="Helical" evidence="1">
    <location>
        <begin position="262"/>
        <end position="280"/>
    </location>
</feature>
<protein>
    <submittedName>
        <fullName evidence="3">EamA domain-containing membrane protein RarD</fullName>
    </submittedName>
</protein>
<feature type="domain" description="EamA" evidence="2">
    <location>
        <begin position="7"/>
        <end position="140"/>
    </location>
</feature>
<feature type="transmembrane region" description="Helical" evidence="1">
    <location>
        <begin position="99"/>
        <end position="117"/>
    </location>
</feature>
<dbReference type="Pfam" id="PF00892">
    <property type="entry name" value="EamA"/>
    <property type="match status" value="2"/>
</dbReference>
<organism evidence="3 4">
    <name type="scientific">Arboricoccus pini</name>
    <dbReference type="NCBI Taxonomy" id="1963835"/>
    <lineage>
        <taxon>Bacteria</taxon>
        <taxon>Pseudomonadati</taxon>
        <taxon>Pseudomonadota</taxon>
        <taxon>Alphaproteobacteria</taxon>
        <taxon>Geminicoccales</taxon>
        <taxon>Geminicoccaceae</taxon>
        <taxon>Arboricoccus</taxon>
    </lineage>
</organism>
<sequence>METSVVKGVALAFLAYATYALSDASIKLLDGSLDPFLVVFIGALFGILAIPFVKRPGDRWIDLVLSRNWPMWGLRAIMAATGSLASVVAFTALPMAEAFALIFLLPAFVTILSVLFLKEQVGWRRWTAVLIGFGGVLIVLRPGFRELGIGHLAAIASGFSGAVTIILLRKLGGTEKRISLYSAGLIGPIVLSFILMLPHASWPSSGQWLFLTSYGVLSAAGNVFLMLASARVAASLVAPTQYSQMVWAIILGYTVFGDHLDLYMLVGATIIVAAGLFTFVREKQRAPWGRRHPSVHPQ</sequence>
<keyword evidence="4" id="KW-1185">Reference proteome</keyword>
<dbReference type="GO" id="GO:0016020">
    <property type="term" value="C:membrane"/>
    <property type="evidence" value="ECO:0007669"/>
    <property type="project" value="InterPro"/>
</dbReference>
<reference evidence="3 4" key="1">
    <citation type="submission" date="2017-06" db="EMBL/GenBank/DDBJ databases">
        <authorList>
            <person name="Kim H.J."/>
            <person name="Triplett B.A."/>
        </authorList>
    </citation>
    <scope>NUCLEOTIDE SEQUENCE [LARGE SCALE GENOMIC DNA]</scope>
    <source>
        <strain evidence="3 4">B29T1</strain>
    </source>
</reference>
<proteinExistence type="predicted"/>
<dbReference type="Gene3D" id="1.10.3730.20">
    <property type="match status" value="1"/>
</dbReference>
<gene>
    <name evidence="3" type="ORF">SAMN07250955_11932</name>
</gene>
<keyword evidence="1" id="KW-0812">Transmembrane</keyword>
<name>A0A212S0X0_9PROT</name>
<dbReference type="AlphaFoldDB" id="A0A212S0X0"/>
<dbReference type="InterPro" id="IPR037185">
    <property type="entry name" value="EmrE-like"/>
</dbReference>
<feature type="transmembrane region" description="Helical" evidence="1">
    <location>
        <begin position="36"/>
        <end position="53"/>
    </location>
</feature>